<dbReference type="GO" id="GO:0005634">
    <property type="term" value="C:nucleus"/>
    <property type="evidence" value="ECO:0007669"/>
    <property type="project" value="UniProtKB-SubCell"/>
</dbReference>
<dbReference type="Pfam" id="PF07719">
    <property type="entry name" value="TPR_2"/>
    <property type="match status" value="1"/>
</dbReference>
<keyword evidence="2" id="KW-0677">Repeat</keyword>
<dbReference type="PANTHER" id="PTHR36326:SF7">
    <property type="entry name" value="PROTEIN POLLENLESS 3-LIKE 2"/>
    <property type="match status" value="1"/>
</dbReference>
<evidence type="ECO:0000256" key="8">
    <source>
        <dbReference type="SAM" id="Coils"/>
    </source>
</evidence>
<accession>A0AAD6JXP7</accession>
<dbReference type="SUPFAM" id="SSF48452">
    <property type="entry name" value="TPR-like"/>
    <property type="match status" value="1"/>
</dbReference>
<evidence type="ECO:0000256" key="7">
    <source>
        <dbReference type="PROSITE-ProRule" id="PRU00339"/>
    </source>
</evidence>
<evidence type="ECO:0000313" key="10">
    <source>
        <dbReference type="EMBL" id="KAJ6413256.1"/>
    </source>
</evidence>
<keyword evidence="4 8" id="KW-0175">Coiled coil</keyword>
<protein>
    <submittedName>
        <fullName evidence="10">Uncharacterized protein</fullName>
    </submittedName>
</protein>
<evidence type="ECO:0000256" key="2">
    <source>
        <dbReference type="ARBA" id="ARBA00022737"/>
    </source>
</evidence>
<dbReference type="AlphaFoldDB" id="A0AAD6JXP7"/>
<feature type="coiled-coil region" evidence="8">
    <location>
        <begin position="246"/>
        <end position="273"/>
    </location>
</feature>
<evidence type="ECO:0000256" key="5">
    <source>
        <dbReference type="ARBA" id="ARBA00023242"/>
    </source>
</evidence>
<comment type="similarity">
    <text evidence="6">Belongs to the MS5 protein family.</text>
</comment>
<dbReference type="EMBL" id="JAPFFJ010000013">
    <property type="protein sequence ID" value="KAJ6413256.1"/>
    <property type="molecule type" value="Genomic_DNA"/>
</dbReference>
<sequence length="444" mass="50304">MMQEMWNAPPGFRPTKSAPSSPEKPLGVSRTRFESFHAIHKVPVGDSPYVRAKNVQLVDKDPEKAVSLFWAAINAGDRVDSALKDMAIVMKQQNRAEEAIEAIKSLRHRCSDQAQESLDNILLDLYKRCGRLDDQIALLKHKLCLIQQGLAFNGKRTKTARSQGKKFQVSVGQEATRLLGNMGWALMQQNNYIEAEDAYRRALTIALDNNKMCNLGICLMKQGRIGEAKETLRRVKPAVADGPRGVDSHLKAYERAQQMLKDLESEKMMSKEGDRVERSRLFDAFLGSSSIWQPQPCRDHLQATNTKSYHDDFVNENVDSNIAPIKEPIGHQFQETLKRTRSGRKLLYQAVRLRCCSPHKLWNQENPNQKTRRLSDETEDKLSQLLPDNDDFEEAVLAAILGPANSRKTVKVVETANSGIFQQRKIEKRLKVFQDITPSLSPRA</sequence>
<dbReference type="InterPro" id="IPR011990">
    <property type="entry name" value="TPR-like_helical_dom_sf"/>
</dbReference>
<keyword evidence="11" id="KW-1185">Reference proteome</keyword>
<comment type="subcellular location">
    <subcellularLocation>
        <location evidence="1">Nucleus</location>
    </subcellularLocation>
</comment>
<gene>
    <name evidence="10" type="ORF">OIU84_006118</name>
</gene>
<evidence type="ECO:0000256" key="4">
    <source>
        <dbReference type="ARBA" id="ARBA00023054"/>
    </source>
</evidence>
<evidence type="ECO:0000256" key="1">
    <source>
        <dbReference type="ARBA" id="ARBA00004123"/>
    </source>
</evidence>
<evidence type="ECO:0000256" key="6">
    <source>
        <dbReference type="ARBA" id="ARBA00025750"/>
    </source>
</evidence>
<organism evidence="10 11">
    <name type="scientific">Salix udensis</name>
    <dbReference type="NCBI Taxonomy" id="889485"/>
    <lineage>
        <taxon>Eukaryota</taxon>
        <taxon>Viridiplantae</taxon>
        <taxon>Streptophyta</taxon>
        <taxon>Embryophyta</taxon>
        <taxon>Tracheophyta</taxon>
        <taxon>Spermatophyta</taxon>
        <taxon>Magnoliopsida</taxon>
        <taxon>eudicotyledons</taxon>
        <taxon>Gunneridae</taxon>
        <taxon>Pentapetalae</taxon>
        <taxon>rosids</taxon>
        <taxon>fabids</taxon>
        <taxon>Malpighiales</taxon>
        <taxon>Salicaceae</taxon>
        <taxon>Saliceae</taxon>
        <taxon>Salix</taxon>
    </lineage>
</organism>
<dbReference type="PROSITE" id="PS50005">
    <property type="entry name" value="TPR"/>
    <property type="match status" value="1"/>
</dbReference>
<evidence type="ECO:0000256" key="9">
    <source>
        <dbReference type="SAM" id="MobiDB-lite"/>
    </source>
</evidence>
<dbReference type="InterPro" id="IPR019734">
    <property type="entry name" value="TPR_rpt"/>
</dbReference>
<feature type="coiled-coil region" evidence="8">
    <location>
        <begin position="89"/>
        <end position="116"/>
    </location>
</feature>
<proteinExistence type="inferred from homology"/>
<dbReference type="InterPro" id="IPR013105">
    <property type="entry name" value="TPR_2"/>
</dbReference>
<dbReference type="InterPro" id="IPR044961">
    <property type="entry name" value="MS5/SDI1"/>
</dbReference>
<evidence type="ECO:0000313" key="11">
    <source>
        <dbReference type="Proteomes" id="UP001162972"/>
    </source>
</evidence>
<dbReference type="PANTHER" id="PTHR36326">
    <property type="entry name" value="PROTEIN POLLENLESS 3-LIKE 2"/>
    <property type="match status" value="1"/>
</dbReference>
<feature type="region of interest" description="Disordered" evidence="9">
    <location>
        <begin position="1"/>
        <end position="27"/>
    </location>
</feature>
<keyword evidence="3 7" id="KW-0802">TPR repeat</keyword>
<reference evidence="10 11" key="1">
    <citation type="journal article" date="2023" name="Int. J. Mol. Sci.">
        <title>De Novo Assembly and Annotation of 11 Diverse Shrub Willow (Salix) Genomes Reveals Novel Gene Organization in Sex-Linked Regions.</title>
        <authorList>
            <person name="Hyden B."/>
            <person name="Feng K."/>
            <person name="Yates T.B."/>
            <person name="Jawdy S."/>
            <person name="Cereghino C."/>
            <person name="Smart L.B."/>
            <person name="Muchero W."/>
        </authorList>
    </citation>
    <scope>NUCLEOTIDE SEQUENCE [LARGE SCALE GENOMIC DNA]</scope>
    <source>
        <tissue evidence="10">Shoot tip</tissue>
    </source>
</reference>
<dbReference type="SMART" id="SM00028">
    <property type="entry name" value="TPR"/>
    <property type="match status" value="1"/>
</dbReference>
<dbReference type="Proteomes" id="UP001162972">
    <property type="component" value="Chromosome 5"/>
</dbReference>
<dbReference type="Gene3D" id="1.25.40.10">
    <property type="entry name" value="Tetratricopeptide repeat domain"/>
    <property type="match status" value="1"/>
</dbReference>
<keyword evidence="5" id="KW-0539">Nucleus</keyword>
<feature type="repeat" description="TPR" evidence="7">
    <location>
        <begin position="176"/>
        <end position="209"/>
    </location>
</feature>
<evidence type="ECO:0000256" key="3">
    <source>
        <dbReference type="ARBA" id="ARBA00022803"/>
    </source>
</evidence>
<name>A0AAD6JXP7_9ROSI</name>
<comment type="caution">
    <text evidence="10">The sequence shown here is derived from an EMBL/GenBank/DDBJ whole genome shotgun (WGS) entry which is preliminary data.</text>
</comment>